<evidence type="ECO:0000256" key="2">
    <source>
        <dbReference type="SAM" id="SignalP"/>
    </source>
</evidence>
<feature type="compositionally biased region" description="Basic and acidic residues" evidence="1">
    <location>
        <begin position="67"/>
        <end position="76"/>
    </location>
</feature>
<accession>A0A1I8FDV4</accession>
<evidence type="ECO:0000313" key="3">
    <source>
        <dbReference type="Proteomes" id="UP000095280"/>
    </source>
</evidence>
<feature type="signal peptide" evidence="2">
    <location>
        <begin position="1"/>
        <end position="15"/>
    </location>
</feature>
<evidence type="ECO:0000256" key="1">
    <source>
        <dbReference type="SAM" id="MobiDB-lite"/>
    </source>
</evidence>
<feature type="compositionally biased region" description="Polar residues" evidence="1">
    <location>
        <begin position="141"/>
        <end position="152"/>
    </location>
</feature>
<feature type="region of interest" description="Disordered" evidence="1">
    <location>
        <begin position="52"/>
        <end position="108"/>
    </location>
</feature>
<dbReference type="WBParaSite" id="maker-unitig_30908-snap-gene-0.1-mRNA-1">
    <property type="protein sequence ID" value="maker-unitig_30908-snap-gene-0.1-mRNA-1"/>
    <property type="gene ID" value="maker-unitig_30908-snap-gene-0.1"/>
</dbReference>
<protein>
    <submittedName>
        <fullName evidence="4">Secreted protein</fullName>
    </submittedName>
</protein>
<keyword evidence="2" id="KW-0732">Signal</keyword>
<keyword evidence="3" id="KW-1185">Reference proteome</keyword>
<dbReference type="AlphaFoldDB" id="A0A1I8FDV4"/>
<reference evidence="4" key="1">
    <citation type="submission" date="2016-11" db="UniProtKB">
        <authorList>
            <consortium name="WormBaseParasite"/>
        </authorList>
    </citation>
    <scope>IDENTIFICATION</scope>
</reference>
<dbReference type="Proteomes" id="UP000095280">
    <property type="component" value="Unplaced"/>
</dbReference>
<proteinExistence type="predicted"/>
<feature type="chain" id="PRO_5013311994" evidence="2">
    <location>
        <begin position="16"/>
        <end position="152"/>
    </location>
</feature>
<evidence type="ECO:0000313" key="4">
    <source>
        <dbReference type="WBParaSite" id="maker-unitig_30908-snap-gene-0.1-mRNA-1"/>
    </source>
</evidence>
<sequence>ILALLALATAALGAACPRPRPWAATFSDDENESLNQHRCSSFPLSAAHGRLKVNDPALKGPPRIRHQKENMEEHASWNHFKSTSSSRRSNLPGEHRVGGVRGTADPAPLKTSIKNALNEQAGQDKLSDLIEASAGRPRSRFSVSAVQDSVNT</sequence>
<feature type="region of interest" description="Disordered" evidence="1">
    <location>
        <begin position="133"/>
        <end position="152"/>
    </location>
</feature>
<feature type="compositionally biased region" description="Polar residues" evidence="1">
    <location>
        <begin position="79"/>
        <end position="89"/>
    </location>
</feature>
<organism evidence="3 4">
    <name type="scientific">Macrostomum lignano</name>
    <dbReference type="NCBI Taxonomy" id="282301"/>
    <lineage>
        <taxon>Eukaryota</taxon>
        <taxon>Metazoa</taxon>
        <taxon>Spiralia</taxon>
        <taxon>Lophotrochozoa</taxon>
        <taxon>Platyhelminthes</taxon>
        <taxon>Rhabditophora</taxon>
        <taxon>Macrostomorpha</taxon>
        <taxon>Macrostomida</taxon>
        <taxon>Macrostomidae</taxon>
        <taxon>Macrostomum</taxon>
    </lineage>
</organism>
<name>A0A1I8FDV4_9PLAT</name>